<dbReference type="InterPro" id="IPR018060">
    <property type="entry name" value="HTH_AraC"/>
</dbReference>
<dbReference type="Gene3D" id="1.10.10.60">
    <property type="entry name" value="Homeodomain-like"/>
    <property type="match status" value="2"/>
</dbReference>
<dbReference type="SUPFAM" id="SSF52172">
    <property type="entry name" value="CheY-like"/>
    <property type="match status" value="1"/>
</dbReference>
<evidence type="ECO:0000256" key="3">
    <source>
        <dbReference type="ARBA" id="ARBA00023163"/>
    </source>
</evidence>
<dbReference type="PROSITE" id="PS50110">
    <property type="entry name" value="RESPONSE_REGULATORY"/>
    <property type="match status" value="1"/>
</dbReference>
<gene>
    <name evidence="7" type="ORF">CR203_13965</name>
</gene>
<name>A0A3A9K688_9BACI</name>
<dbReference type="SUPFAM" id="SSF46689">
    <property type="entry name" value="Homeodomain-like"/>
    <property type="match status" value="2"/>
</dbReference>
<dbReference type="CDD" id="cd17536">
    <property type="entry name" value="REC_YesN-like"/>
    <property type="match status" value="1"/>
</dbReference>
<dbReference type="GO" id="GO:0003700">
    <property type="term" value="F:DNA-binding transcription factor activity"/>
    <property type="evidence" value="ECO:0007669"/>
    <property type="project" value="InterPro"/>
</dbReference>
<proteinExistence type="predicted"/>
<keyword evidence="2" id="KW-0238">DNA-binding</keyword>
<feature type="domain" description="Response regulatory" evidence="6">
    <location>
        <begin position="2"/>
        <end position="118"/>
    </location>
</feature>
<organism evidence="7 8">
    <name type="scientific">Salipaludibacillus neizhouensis</name>
    <dbReference type="NCBI Taxonomy" id="885475"/>
    <lineage>
        <taxon>Bacteria</taxon>
        <taxon>Bacillati</taxon>
        <taxon>Bacillota</taxon>
        <taxon>Bacilli</taxon>
        <taxon>Bacillales</taxon>
        <taxon>Bacillaceae</taxon>
    </lineage>
</organism>
<evidence type="ECO:0000313" key="8">
    <source>
        <dbReference type="Proteomes" id="UP000281498"/>
    </source>
</evidence>
<evidence type="ECO:0000256" key="2">
    <source>
        <dbReference type="ARBA" id="ARBA00023125"/>
    </source>
</evidence>
<evidence type="ECO:0000259" key="6">
    <source>
        <dbReference type="PROSITE" id="PS50110"/>
    </source>
</evidence>
<dbReference type="SMART" id="SM00448">
    <property type="entry name" value="REC"/>
    <property type="match status" value="1"/>
</dbReference>
<dbReference type="PANTHER" id="PTHR43280:SF28">
    <property type="entry name" value="HTH-TYPE TRANSCRIPTIONAL ACTIVATOR RHAS"/>
    <property type="match status" value="1"/>
</dbReference>
<keyword evidence="3" id="KW-0804">Transcription</keyword>
<keyword evidence="4" id="KW-0597">Phosphoprotein</keyword>
<dbReference type="SMART" id="SM00342">
    <property type="entry name" value="HTH_ARAC"/>
    <property type="match status" value="1"/>
</dbReference>
<evidence type="ECO:0000256" key="1">
    <source>
        <dbReference type="ARBA" id="ARBA00023015"/>
    </source>
</evidence>
<keyword evidence="8" id="KW-1185">Reference proteome</keyword>
<evidence type="ECO:0000259" key="5">
    <source>
        <dbReference type="PROSITE" id="PS01124"/>
    </source>
</evidence>
<dbReference type="Proteomes" id="UP000281498">
    <property type="component" value="Unassembled WGS sequence"/>
</dbReference>
<dbReference type="PROSITE" id="PS01124">
    <property type="entry name" value="HTH_ARAC_FAMILY_2"/>
    <property type="match status" value="1"/>
</dbReference>
<dbReference type="AlphaFoldDB" id="A0A3A9K688"/>
<evidence type="ECO:0008006" key="9">
    <source>
        <dbReference type="Google" id="ProtNLM"/>
    </source>
</evidence>
<dbReference type="RefSeq" id="WP_110934653.1">
    <property type="nucleotide sequence ID" value="NZ_KZ614146.1"/>
</dbReference>
<dbReference type="InterPro" id="IPR001789">
    <property type="entry name" value="Sig_transdc_resp-reg_receiver"/>
</dbReference>
<protein>
    <recommendedName>
        <fullName evidence="9">DNA-binding response regulator</fullName>
    </recommendedName>
</protein>
<feature type="domain" description="HTH araC/xylS-type" evidence="5">
    <location>
        <begin position="400"/>
        <end position="498"/>
    </location>
</feature>
<dbReference type="InterPro" id="IPR009057">
    <property type="entry name" value="Homeodomain-like_sf"/>
</dbReference>
<dbReference type="GO" id="GO:0043565">
    <property type="term" value="F:sequence-specific DNA binding"/>
    <property type="evidence" value="ECO:0007669"/>
    <property type="project" value="InterPro"/>
</dbReference>
<dbReference type="EMBL" id="PDOE01000005">
    <property type="protein sequence ID" value="RKL66928.1"/>
    <property type="molecule type" value="Genomic_DNA"/>
</dbReference>
<evidence type="ECO:0000256" key="4">
    <source>
        <dbReference type="PROSITE-ProRule" id="PRU00169"/>
    </source>
</evidence>
<dbReference type="Pfam" id="PF12833">
    <property type="entry name" value="HTH_18"/>
    <property type="match status" value="1"/>
</dbReference>
<dbReference type="Pfam" id="PF00072">
    <property type="entry name" value="Response_reg"/>
    <property type="match status" value="1"/>
</dbReference>
<comment type="caution">
    <text evidence="7">The sequence shown here is derived from an EMBL/GenBank/DDBJ whole genome shotgun (WGS) entry which is preliminary data.</text>
</comment>
<dbReference type="Gene3D" id="3.40.50.2300">
    <property type="match status" value="1"/>
</dbReference>
<evidence type="ECO:0000313" key="7">
    <source>
        <dbReference type="EMBL" id="RKL66928.1"/>
    </source>
</evidence>
<dbReference type="GO" id="GO:0000160">
    <property type="term" value="P:phosphorelay signal transduction system"/>
    <property type="evidence" value="ECO:0007669"/>
    <property type="project" value="InterPro"/>
</dbReference>
<feature type="modified residue" description="4-aspartylphosphate" evidence="4">
    <location>
        <position position="53"/>
    </location>
</feature>
<dbReference type="InterPro" id="IPR011006">
    <property type="entry name" value="CheY-like_superfamily"/>
</dbReference>
<reference evidence="7 8" key="1">
    <citation type="submission" date="2017-10" db="EMBL/GenBank/DDBJ databases">
        <title>Bacillus sp. nov., a halophilic bacterium isolated from a Keqin Lake.</title>
        <authorList>
            <person name="Wang H."/>
        </authorList>
    </citation>
    <scope>NUCLEOTIDE SEQUENCE [LARGE SCALE GENOMIC DNA]</scope>
    <source>
        <strain evidence="7 8">KCTC 13187</strain>
    </source>
</reference>
<keyword evidence="1" id="KW-0805">Transcription regulation</keyword>
<accession>A0A3A9K688</accession>
<sequence>MNIFIVEDEYWSLLELEGLLKKYEPKHKIYPFANGEDLINMLEEVTPQLVISDITMPGMSGLELIEQIKTFDESIKCVILSVHDQFEYARQGIKLGVIEYLIKPVKREALYDVVDRSISLIEEEHKEIEEKRHWSVNKMLQSEKELDEMNVFNQDDYYIIYMLAENWKASRGWSSSRGTDEDFKQILSDAYLTNEQIYCINIDNQRKLLLVAATDENQQYLFEAKINDLNKFINQDIHVHLSFMRKKYDESLMSIVHILEQRIENHMNYGQPSFIKGEETERNIDLTGEWMNIRVIETAIRNGEIIKAKVYVQHIVQSLKEKEITLRQLSLFLRNMYYALIFKLEQQKGSDVQIETVKKSFDYLQEISTFDELSHSLEQMIDQLVEEDLVHEVAPKNLIPRVLHWIHQQYQTNLKFQSFAEENHVSLSYLSREFKAQTGKTFSEYLMIYRINKAKEYFNKGINRTTEVSKLVGYEDDKYFTTVFKRLEGLTPAEYKKRL</sequence>
<dbReference type="PANTHER" id="PTHR43280">
    <property type="entry name" value="ARAC-FAMILY TRANSCRIPTIONAL REGULATOR"/>
    <property type="match status" value="1"/>
</dbReference>
<dbReference type="OrthoDB" id="2500628at2"/>